<evidence type="ECO:0000259" key="2">
    <source>
        <dbReference type="SMART" id="SM01000"/>
    </source>
</evidence>
<evidence type="ECO:0000256" key="1">
    <source>
        <dbReference type="ARBA" id="ARBA00006817"/>
    </source>
</evidence>
<dbReference type="STRING" id="1157962.A0A250XJ31"/>
<dbReference type="Pfam" id="PF09229">
    <property type="entry name" value="Aha1_N"/>
    <property type="match status" value="1"/>
</dbReference>
<dbReference type="SMART" id="SM01000">
    <property type="entry name" value="Aha1_N"/>
    <property type="match status" value="1"/>
</dbReference>
<dbReference type="GO" id="GO:0005829">
    <property type="term" value="C:cytosol"/>
    <property type="evidence" value="ECO:0007669"/>
    <property type="project" value="TreeGrafter"/>
</dbReference>
<evidence type="ECO:0000313" key="3">
    <source>
        <dbReference type="EMBL" id="GAX83043.1"/>
    </source>
</evidence>
<protein>
    <recommendedName>
        <fullName evidence="2">Activator of Hsp90 ATPase AHSA1-like N-terminal domain-containing protein</fullName>
    </recommendedName>
</protein>
<proteinExistence type="inferred from homology"/>
<comment type="caution">
    <text evidence="3">The sequence shown here is derived from an EMBL/GenBank/DDBJ whole genome shotgun (WGS) entry which is preliminary data.</text>
</comment>
<dbReference type="SUPFAM" id="SSF103111">
    <property type="entry name" value="Activator of Hsp90 ATPase, Aha1"/>
    <property type="match status" value="1"/>
</dbReference>
<organism evidence="3 4">
    <name type="scientific">Chlamydomonas eustigma</name>
    <dbReference type="NCBI Taxonomy" id="1157962"/>
    <lineage>
        <taxon>Eukaryota</taxon>
        <taxon>Viridiplantae</taxon>
        <taxon>Chlorophyta</taxon>
        <taxon>core chlorophytes</taxon>
        <taxon>Chlorophyceae</taxon>
        <taxon>CS clade</taxon>
        <taxon>Chlamydomonadales</taxon>
        <taxon>Chlamydomonadaceae</taxon>
        <taxon>Chlamydomonas</taxon>
    </lineage>
</organism>
<dbReference type="Gene3D" id="3.15.10.20">
    <property type="entry name" value="Activator of Hsp90 ATPase Aha1, N-terminal domain"/>
    <property type="match status" value="1"/>
</dbReference>
<dbReference type="InterPro" id="IPR036338">
    <property type="entry name" value="Aha1"/>
</dbReference>
<feature type="domain" description="Activator of Hsp90 ATPase AHSA1-like N-terminal" evidence="2">
    <location>
        <begin position="73"/>
        <end position="199"/>
    </location>
</feature>
<name>A0A250XJ31_9CHLO</name>
<reference evidence="3 4" key="1">
    <citation type="submission" date="2017-08" db="EMBL/GenBank/DDBJ databases">
        <title>Acidophilic green algal genome provides insights into adaptation to an acidic environment.</title>
        <authorList>
            <person name="Hirooka S."/>
            <person name="Hirose Y."/>
            <person name="Kanesaki Y."/>
            <person name="Higuchi S."/>
            <person name="Fujiwara T."/>
            <person name="Onuma R."/>
            <person name="Era A."/>
            <person name="Ohbayashi R."/>
            <person name="Uzuka A."/>
            <person name="Nozaki H."/>
            <person name="Yoshikawa H."/>
            <person name="Miyagishima S.Y."/>
        </authorList>
    </citation>
    <scope>NUCLEOTIDE SEQUENCE [LARGE SCALE GENOMIC DNA]</scope>
    <source>
        <strain evidence="3 4">NIES-2499</strain>
    </source>
</reference>
<dbReference type="EMBL" id="BEGY01000090">
    <property type="protein sequence ID" value="GAX83043.1"/>
    <property type="molecule type" value="Genomic_DNA"/>
</dbReference>
<dbReference type="GO" id="GO:0001671">
    <property type="term" value="F:ATPase activator activity"/>
    <property type="evidence" value="ECO:0007669"/>
    <property type="project" value="InterPro"/>
</dbReference>
<keyword evidence="4" id="KW-1185">Reference proteome</keyword>
<comment type="similarity">
    <text evidence="1">Belongs to the AHA1 family.</text>
</comment>
<dbReference type="OrthoDB" id="567237at2759"/>
<dbReference type="GO" id="GO:0006457">
    <property type="term" value="P:protein folding"/>
    <property type="evidence" value="ECO:0007669"/>
    <property type="project" value="TreeGrafter"/>
</dbReference>
<gene>
    <name evidence="3" type="ORF">CEUSTIGMA_g10469.t1</name>
</gene>
<accession>A0A250XJ31</accession>
<dbReference type="AlphaFoldDB" id="A0A250XJ31"/>
<dbReference type="PANTHER" id="PTHR13009">
    <property type="entry name" value="HEAT SHOCK PROTEIN 90 HSP90 CO-CHAPERONE AHA-1"/>
    <property type="match status" value="1"/>
</dbReference>
<evidence type="ECO:0000313" key="4">
    <source>
        <dbReference type="Proteomes" id="UP000232323"/>
    </source>
</evidence>
<dbReference type="Proteomes" id="UP000232323">
    <property type="component" value="Unassembled WGS sequence"/>
</dbReference>
<sequence length="199" mass="21846">MSVGLQDHKTKLEEQAKGKADLSYSYFLAKTSTTEAPSPRKLTEEEIRAQQEVEREKSQLGGSLWNHAGTFEERNVSKWAQDRLKDLLAGCSAGGVTITEVSSVIGDANIWMVRGKKRHGFSFEISMSWKMEAAGGISVSGTLKIPNADVEDLDDLTLEPSVTKSGRDKEEADALTAVKKLKGPLEKVLSGFLREFKAQ</sequence>
<dbReference type="InterPro" id="IPR015310">
    <property type="entry name" value="AHSA1-like_N"/>
</dbReference>
<dbReference type="PANTHER" id="PTHR13009:SF22">
    <property type="entry name" value="LD43819P"/>
    <property type="match status" value="1"/>
</dbReference>
<dbReference type="GO" id="GO:0051087">
    <property type="term" value="F:protein-folding chaperone binding"/>
    <property type="evidence" value="ECO:0007669"/>
    <property type="project" value="InterPro"/>
</dbReference>